<evidence type="ECO:0000313" key="1">
    <source>
        <dbReference type="EMBL" id="CAB4139270.1"/>
    </source>
</evidence>
<accession>A0A6J5M2R3</accession>
<sequence length="98" mass="11567">MINYPEDIEERSRSLGIDPGRMRELLKAGYCDPSYDLIPKGIMGRNNPNRNITLDRCGRWVLKWTANGKRQYKVLCTDLEQARAMRDEFFDSINYYKD</sequence>
<organism evidence="1">
    <name type="scientific">uncultured Caudovirales phage</name>
    <dbReference type="NCBI Taxonomy" id="2100421"/>
    <lineage>
        <taxon>Viruses</taxon>
        <taxon>Duplodnaviria</taxon>
        <taxon>Heunggongvirae</taxon>
        <taxon>Uroviricota</taxon>
        <taxon>Caudoviricetes</taxon>
        <taxon>Peduoviridae</taxon>
        <taxon>Maltschvirus</taxon>
        <taxon>Maltschvirus maltsch</taxon>
    </lineage>
</organism>
<proteinExistence type="predicted"/>
<dbReference type="EMBL" id="LR796350">
    <property type="protein sequence ID" value="CAB4139270.1"/>
    <property type="molecule type" value="Genomic_DNA"/>
</dbReference>
<name>A0A6J5M2R3_9CAUD</name>
<protein>
    <submittedName>
        <fullName evidence="1">Uncharacterized protein</fullName>
    </submittedName>
</protein>
<reference evidence="1" key="1">
    <citation type="submission" date="2020-04" db="EMBL/GenBank/DDBJ databases">
        <authorList>
            <person name="Chiriac C."/>
            <person name="Salcher M."/>
            <person name="Ghai R."/>
            <person name="Kavagutti S V."/>
        </authorList>
    </citation>
    <scope>NUCLEOTIDE SEQUENCE</scope>
</reference>
<gene>
    <name evidence="1" type="ORF">UFOVP340_24</name>
</gene>